<evidence type="ECO:0000313" key="2">
    <source>
        <dbReference type="EMBL" id="KAK8992165.1"/>
    </source>
</evidence>
<dbReference type="EMBL" id="JBBPBN010000050">
    <property type="protein sequence ID" value="KAK8992165.1"/>
    <property type="molecule type" value="Genomic_DNA"/>
</dbReference>
<evidence type="ECO:0008006" key="4">
    <source>
        <dbReference type="Google" id="ProtNLM"/>
    </source>
</evidence>
<reference evidence="2 3" key="1">
    <citation type="journal article" date="2024" name="G3 (Bethesda)">
        <title>Genome assembly of Hibiscus sabdariffa L. provides insights into metabolisms of medicinal natural products.</title>
        <authorList>
            <person name="Kim T."/>
        </authorList>
    </citation>
    <scope>NUCLEOTIDE SEQUENCE [LARGE SCALE GENOMIC DNA]</scope>
    <source>
        <strain evidence="2">TK-2024</strain>
        <tissue evidence="2">Old leaves</tissue>
    </source>
</reference>
<gene>
    <name evidence="2" type="ORF">V6N11_048260</name>
</gene>
<feature type="chain" id="PRO_5046502646" description="RNase H type-1 domain-containing protein" evidence="1">
    <location>
        <begin position="21"/>
        <end position="85"/>
    </location>
</feature>
<dbReference type="Proteomes" id="UP001396334">
    <property type="component" value="Unassembled WGS sequence"/>
</dbReference>
<keyword evidence="1" id="KW-0732">Signal</keyword>
<evidence type="ECO:0000256" key="1">
    <source>
        <dbReference type="SAM" id="SignalP"/>
    </source>
</evidence>
<comment type="caution">
    <text evidence="2">The sequence shown here is derived from an EMBL/GenBank/DDBJ whole genome shotgun (WGS) entry which is preliminary data.</text>
</comment>
<protein>
    <recommendedName>
        <fullName evidence="4">RNase H type-1 domain-containing protein</fullName>
    </recommendedName>
</protein>
<proteinExistence type="predicted"/>
<sequence length="85" mass="8899">MWSISCWSCSLCIVSESAWQQPVLGTMKFIVDGAASGEVASCGGVLKNLLGEIKTISSCPVQGVRADFAELMAIKTALVTFVVTG</sequence>
<name>A0ABR2PUN9_9ROSI</name>
<organism evidence="2 3">
    <name type="scientific">Hibiscus sabdariffa</name>
    <name type="common">roselle</name>
    <dbReference type="NCBI Taxonomy" id="183260"/>
    <lineage>
        <taxon>Eukaryota</taxon>
        <taxon>Viridiplantae</taxon>
        <taxon>Streptophyta</taxon>
        <taxon>Embryophyta</taxon>
        <taxon>Tracheophyta</taxon>
        <taxon>Spermatophyta</taxon>
        <taxon>Magnoliopsida</taxon>
        <taxon>eudicotyledons</taxon>
        <taxon>Gunneridae</taxon>
        <taxon>Pentapetalae</taxon>
        <taxon>rosids</taxon>
        <taxon>malvids</taxon>
        <taxon>Malvales</taxon>
        <taxon>Malvaceae</taxon>
        <taxon>Malvoideae</taxon>
        <taxon>Hibiscus</taxon>
    </lineage>
</organism>
<keyword evidence="3" id="KW-1185">Reference proteome</keyword>
<evidence type="ECO:0000313" key="3">
    <source>
        <dbReference type="Proteomes" id="UP001396334"/>
    </source>
</evidence>
<accession>A0ABR2PUN9</accession>
<feature type="signal peptide" evidence="1">
    <location>
        <begin position="1"/>
        <end position="20"/>
    </location>
</feature>